<name>A0ABX3A3D1_9GAMM</name>
<dbReference type="Proteomes" id="UP000094329">
    <property type="component" value="Unassembled WGS sequence"/>
</dbReference>
<comment type="caution">
    <text evidence="1">The sequence shown here is derived from an EMBL/GenBank/DDBJ whole genome shotgun (WGS) entry which is preliminary data.</text>
</comment>
<dbReference type="RefSeq" id="WP_069312744.1">
    <property type="nucleotide sequence ID" value="NZ_MDTU01000001.1"/>
</dbReference>
<protein>
    <submittedName>
        <fullName evidence="1">Uncharacterized protein</fullName>
    </submittedName>
</protein>
<sequence length="77" mass="8248">MAGSNSPKTIIDTYLLPNDPEARVNSTGVERCIGQMAAKVANSGQFARPTVMKHLFQAAHDEKETGSGQDMDNGLDL</sequence>
<evidence type="ECO:0000313" key="1">
    <source>
        <dbReference type="EMBL" id="ODN42948.1"/>
    </source>
</evidence>
<reference evidence="1 2" key="1">
    <citation type="submission" date="2016-08" db="EMBL/GenBank/DDBJ databases">
        <title>Draft genome sequence of Candidatus Piscirickettsia litoralis, from seawater.</title>
        <authorList>
            <person name="Wan X."/>
            <person name="Lee A.J."/>
            <person name="Hou S."/>
            <person name="Donachie S.P."/>
        </authorList>
    </citation>
    <scope>NUCLEOTIDE SEQUENCE [LARGE SCALE GENOMIC DNA]</scope>
    <source>
        <strain evidence="1 2">Y2</strain>
    </source>
</reference>
<accession>A0ABX3A3D1</accession>
<organism evidence="1 2">
    <name type="scientific">Piscirickettsia litoralis</name>
    <dbReference type="NCBI Taxonomy" id="1891921"/>
    <lineage>
        <taxon>Bacteria</taxon>
        <taxon>Pseudomonadati</taxon>
        <taxon>Pseudomonadota</taxon>
        <taxon>Gammaproteobacteria</taxon>
        <taxon>Thiotrichales</taxon>
        <taxon>Piscirickettsiaceae</taxon>
        <taxon>Piscirickettsia</taxon>
    </lineage>
</organism>
<keyword evidence="2" id="KW-1185">Reference proteome</keyword>
<proteinExistence type="predicted"/>
<evidence type="ECO:0000313" key="2">
    <source>
        <dbReference type="Proteomes" id="UP000094329"/>
    </source>
</evidence>
<dbReference type="EMBL" id="MDTU01000001">
    <property type="protein sequence ID" value="ODN42948.1"/>
    <property type="molecule type" value="Genomic_DNA"/>
</dbReference>
<gene>
    <name evidence="1" type="ORF">BGC07_08470</name>
</gene>